<dbReference type="InterPro" id="IPR036394">
    <property type="entry name" value="Ribosomal_uL22_sf"/>
</dbReference>
<dbReference type="Pfam" id="PF00237">
    <property type="entry name" value="Ribosomal_L22"/>
    <property type="match status" value="1"/>
</dbReference>
<keyword evidence="3 4" id="KW-0687">Ribonucleoprotein</keyword>
<gene>
    <name evidence="7" type="ORF">Athens101428_9</name>
</gene>
<dbReference type="Proteomes" id="UP000316495">
    <property type="component" value="Unassembled WGS sequence"/>
</dbReference>
<evidence type="ECO:0000256" key="5">
    <source>
        <dbReference type="RuleBase" id="RU004006"/>
    </source>
</evidence>
<keyword evidence="5" id="KW-0699">rRNA-binding</keyword>
<comment type="function">
    <text evidence="6">This protein binds specifically to 23S rRNA; its binding is stimulated by other ribosomal proteins, e.g., L4, L17, and L20. It is important during the early stages of 50S assembly. It makes multiple contacts with different domains of the 23S rRNA in the assembled 50S subunit and ribosome.</text>
</comment>
<dbReference type="GO" id="GO:0003735">
    <property type="term" value="F:structural constituent of ribosome"/>
    <property type="evidence" value="ECO:0007669"/>
    <property type="project" value="InterPro"/>
</dbReference>
<evidence type="ECO:0000256" key="6">
    <source>
        <dbReference type="RuleBase" id="RU004008"/>
    </source>
</evidence>
<sequence>MEISVKSKYLKISARKLRPVVNLVRGKTATWAITNLKFIPNKGAKFVSDLILNAVSIAKSEELGVDKLVVFMISCSDGSRLKRGVPSSKGSMMPISKRTSHLYLTLKDDEIKKEKGS</sequence>
<evidence type="ECO:0000313" key="8">
    <source>
        <dbReference type="Proteomes" id="UP000316495"/>
    </source>
</evidence>
<evidence type="ECO:0000256" key="3">
    <source>
        <dbReference type="ARBA" id="ARBA00023274"/>
    </source>
</evidence>
<dbReference type="GO" id="GO:0019843">
    <property type="term" value="F:rRNA binding"/>
    <property type="evidence" value="ECO:0007669"/>
    <property type="project" value="UniProtKB-KW"/>
</dbReference>
<evidence type="ECO:0000313" key="7">
    <source>
        <dbReference type="EMBL" id="TSC95281.1"/>
    </source>
</evidence>
<dbReference type="EMBL" id="VMGN01000001">
    <property type="protein sequence ID" value="TSC95281.1"/>
    <property type="molecule type" value="Genomic_DNA"/>
</dbReference>
<accession>A0A554LQY2</accession>
<dbReference type="GO" id="GO:0006412">
    <property type="term" value="P:translation"/>
    <property type="evidence" value="ECO:0007669"/>
    <property type="project" value="InterPro"/>
</dbReference>
<evidence type="ECO:0000256" key="1">
    <source>
        <dbReference type="ARBA" id="ARBA00009451"/>
    </source>
</evidence>
<dbReference type="PANTHER" id="PTHR13501">
    <property type="entry name" value="CHLOROPLAST 50S RIBOSOMAL PROTEIN L22-RELATED"/>
    <property type="match status" value="1"/>
</dbReference>
<evidence type="ECO:0000256" key="4">
    <source>
        <dbReference type="RuleBase" id="RU004005"/>
    </source>
</evidence>
<dbReference type="AlphaFoldDB" id="A0A554LQY2"/>
<keyword evidence="5" id="KW-0694">RNA-binding</keyword>
<dbReference type="InterPro" id="IPR047867">
    <property type="entry name" value="Ribosomal_uL22_bac/org-type"/>
</dbReference>
<name>A0A554LQY2_9BACT</name>
<dbReference type="Gene3D" id="3.90.470.10">
    <property type="entry name" value="Ribosomal protein L22/L17"/>
    <property type="match status" value="1"/>
</dbReference>
<dbReference type="SUPFAM" id="SSF54843">
    <property type="entry name" value="Ribosomal protein L22"/>
    <property type="match status" value="1"/>
</dbReference>
<comment type="subunit">
    <text evidence="5">Part of the 50S ribosomal subunit.</text>
</comment>
<comment type="caution">
    <text evidence="7">The sequence shown here is derived from an EMBL/GenBank/DDBJ whole genome shotgun (WGS) entry which is preliminary data.</text>
</comment>
<reference evidence="7 8" key="1">
    <citation type="submission" date="2017-07" db="EMBL/GenBank/DDBJ databases">
        <title>Mechanisms for carbon and nitrogen cycling indicate functional differentiation within the Candidate Phyla Radiation.</title>
        <authorList>
            <person name="Danczak R.E."/>
            <person name="Johnston M.D."/>
            <person name="Kenah C."/>
            <person name="Slattery M."/>
            <person name="Wrighton K.C."/>
            <person name="Wilkins M.J."/>
        </authorList>
    </citation>
    <scope>NUCLEOTIDE SEQUENCE [LARGE SCALE GENOMIC DNA]</scope>
    <source>
        <strain evidence="7">Athens1014_28</strain>
    </source>
</reference>
<proteinExistence type="inferred from homology"/>
<dbReference type="PANTHER" id="PTHR13501:SF8">
    <property type="entry name" value="LARGE RIBOSOMAL SUBUNIT PROTEIN UL22M"/>
    <property type="match status" value="1"/>
</dbReference>
<evidence type="ECO:0000256" key="2">
    <source>
        <dbReference type="ARBA" id="ARBA00022980"/>
    </source>
</evidence>
<organism evidence="7 8">
    <name type="scientific">Candidatus Berkelbacteria bacterium Athens1014_28</name>
    <dbReference type="NCBI Taxonomy" id="2017145"/>
    <lineage>
        <taxon>Bacteria</taxon>
        <taxon>Candidatus Berkelbacteria</taxon>
    </lineage>
</organism>
<protein>
    <recommendedName>
        <fullName evidence="6">50S ribosomal protein L22</fullName>
    </recommendedName>
</protein>
<keyword evidence="2 4" id="KW-0689">Ribosomal protein</keyword>
<comment type="similarity">
    <text evidence="1 4">Belongs to the universal ribosomal protein uL22 family.</text>
</comment>
<dbReference type="GO" id="GO:0022625">
    <property type="term" value="C:cytosolic large ribosomal subunit"/>
    <property type="evidence" value="ECO:0007669"/>
    <property type="project" value="TreeGrafter"/>
</dbReference>
<dbReference type="InterPro" id="IPR001063">
    <property type="entry name" value="Ribosomal_uL22"/>
</dbReference>